<organism evidence="1 2">
    <name type="scientific">Gleimia coleocanis DSM 15436</name>
    <dbReference type="NCBI Taxonomy" id="525245"/>
    <lineage>
        <taxon>Bacteria</taxon>
        <taxon>Bacillati</taxon>
        <taxon>Actinomycetota</taxon>
        <taxon>Actinomycetes</taxon>
        <taxon>Actinomycetales</taxon>
        <taxon>Actinomycetaceae</taxon>
        <taxon>Gleimia</taxon>
    </lineage>
</organism>
<sequence length="40" mass="4318">MGDEVPEGAFSAVRVWEIMPVAKVLVIEGILSELSCTIEV</sequence>
<keyword evidence="2" id="KW-1185">Reference proteome</keyword>
<accession>C0W1T6</accession>
<dbReference type="HOGENOM" id="CLU_3283427_0_0_11"/>
<evidence type="ECO:0000313" key="1">
    <source>
        <dbReference type="EMBL" id="EEH63452.1"/>
    </source>
</evidence>
<proteinExistence type="predicted"/>
<dbReference type="Proteomes" id="UP000010301">
    <property type="component" value="Unassembled WGS sequence"/>
</dbReference>
<protein>
    <submittedName>
        <fullName evidence="1">Uncharacterized protein</fullName>
    </submittedName>
</protein>
<dbReference type="EMBL" id="ACFG01000034">
    <property type="protein sequence ID" value="EEH63452.1"/>
    <property type="molecule type" value="Genomic_DNA"/>
</dbReference>
<reference evidence="1 2" key="1">
    <citation type="submission" date="2009-01" db="EMBL/GenBank/DDBJ databases">
        <authorList>
            <person name="Qin X."/>
            <person name="Bachman B."/>
            <person name="Battles P."/>
            <person name="Bell A."/>
            <person name="Bess C."/>
            <person name="Bickham C."/>
            <person name="Chaboub L."/>
            <person name="Chen D."/>
            <person name="Coyle M."/>
            <person name="Deiros D.R."/>
            <person name="Dinh H."/>
            <person name="Forbes L."/>
            <person name="Fowler G."/>
            <person name="Francisco L."/>
            <person name="Fu Q."/>
            <person name="Gubbala S."/>
            <person name="Hale W."/>
            <person name="Han Y."/>
            <person name="Hemphill L."/>
            <person name="Highlander S.K."/>
            <person name="Hirani K."/>
            <person name="Hogues M."/>
            <person name="Jackson L."/>
            <person name="Jakkamsetti A."/>
            <person name="Javaid M."/>
            <person name="Jiang H."/>
            <person name="Korchina V."/>
            <person name="Kovar C."/>
            <person name="Lara F."/>
            <person name="Lee S."/>
            <person name="Mata R."/>
            <person name="Mathew T."/>
            <person name="Moen C."/>
            <person name="Morales K."/>
            <person name="Munidasa M."/>
            <person name="Nazareth L."/>
            <person name="Ngo R."/>
            <person name="Nguyen L."/>
            <person name="Okwuonu G."/>
            <person name="Ongeri F."/>
            <person name="Patil S."/>
            <person name="Petrosino J."/>
            <person name="Pham C."/>
            <person name="Pham P."/>
            <person name="Pu L.-L."/>
            <person name="Puazo M."/>
            <person name="Raj R."/>
            <person name="Reid J."/>
            <person name="Rouhana J."/>
            <person name="Saada N."/>
            <person name="Shang Y."/>
            <person name="Simmons D."/>
            <person name="Thornton R."/>
            <person name="Warren J."/>
            <person name="Weissenberger G."/>
            <person name="Zhang J."/>
            <person name="Zhang L."/>
            <person name="Zhou C."/>
            <person name="Zhu D."/>
            <person name="Muzny D."/>
            <person name="Worley K."/>
            <person name="Gibbs R."/>
        </authorList>
    </citation>
    <scope>NUCLEOTIDE SEQUENCE [LARGE SCALE GENOMIC DNA]</scope>
    <source>
        <strain evidence="1 2">DSM 15436</strain>
    </source>
</reference>
<name>C0W1T6_9ACTO</name>
<dbReference type="STRING" id="525245.HMPREF0044_1376"/>
<gene>
    <name evidence="1" type="ORF">HMPREF0044_1376</name>
</gene>
<comment type="caution">
    <text evidence="1">The sequence shown here is derived from an EMBL/GenBank/DDBJ whole genome shotgun (WGS) entry which is preliminary data.</text>
</comment>
<dbReference type="AlphaFoldDB" id="C0W1T6"/>
<evidence type="ECO:0000313" key="2">
    <source>
        <dbReference type="Proteomes" id="UP000010301"/>
    </source>
</evidence>